<dbReference type="Proteomes" id="UP000624404">
    <property type="component" value="Unassembled WGS sequence"/>
</dbReference>
<keyword evidence="2" id="KW-1185">Reference proteome</keyword>
<accession>A0A8H2VWN6</accession>
<evidence type="ECO:0000313" key="1">
    <source>
        <dbReference type="EMBL" id="CAD6446262.1"/>
    </source>
</evidence>
<dbReference type="EMBL" id="CAJHIA010000017">
    <property type="protein sequence ID" value="CAD6446262.1"/>
    <property type="molecule type" value="Genomic_DNA"/>
</dbReference>
<sequence length="165" mass="19683">MVKFMVAYNFLQELVQEYREMSELSVDRYIDVQFRLDVRKVTDRRSTLRSNTRLSPPDYLSHIPTLDSLKNQKEQVAQEVLSIHNRLEFLERVVSTINDAKSNELSNLMSLVRRLRFAEERLILTMPQREVHLPVEVWDIILKEVMPNIQTINSNNRKLNRMLKR</sequence>
<protein>
    <submittedName>
        <fullName evidence="1">11262d84-c1dc-4c41-a338-95d4eaa1c6f8</fullName>
    </submittedName>
</protein>
<dbReference type="AlphaFoldDB" id="A0A8H2VWN6"/>
<dbReference type="OrthoDB" id="3533799at2759"/>
<comment type="caution">
    <text evidence="1">The sequence shown here is derived from an EMBL/GenBank/DDBJ whole genome shotgun (WGS) entry which is preliminary data.</text>
</comment>
<evidence type="ECO:0000313" key="2">
    <source>
        <dbReference type="Proteomes" id="UP000624404"/>
    </source>
</evidence>
<proteinExistence type="predicted"/>
<reference evidence="1" key="1">
    <citation type="submission" date="2020-10" db="EMBL/GenBank/DDBJ databases">
        <authorList>
            <person name="Kusch S."/>
        </authorList>
    </citation>
    <scope>NUCLEOTIDE SEQUENCE</scope>
    <source>
        <strain evidence="1">SwB9</strain>
    </source>
</reference>
<name>A0A8H2VWN6_9HELO</name>
<organism evidence="1 2">
    <name type="scientific">Sclerotinia trifoliorum</name>
    <dbReference type="NCBI Taxonomy" id="28548"/>
    <lineage>
        <taxon>Eukaryota</taxon>
        <taxon>Fungi</taxon>
        <taxon>Dikarya</taxon>
        <taxon>Ascomycota</taxon>
        <taxon>Pezizomycotina</taxon>
        <taxon>Leotiomycetes</taxon>
        <taxon>Helotiales</taxon>
        <taxon>Sclerotiniaceae</taxon>
        <taxon>Sclerotinia</taxon>
    </lineage>
</organism>
<gene>
    <name evidence="1" type="ORF">SCLTRI_LOCUS5967</name>
</gene>